<dbReference type="AlphaFoldDB" id="A0A154BRW3"/>
<dbReference type="Gene3D" id="3.20.20.70">
    <property type="entry name" value="Aldolase class I"/>
    <property type="match status" value="1"/>
</dbReference>
<feature type="binding site" evidence="7">
    <location>
        <position position="70"/>
    </location>
    <ligand>
        <name>[4Fe-4S] cluster</name>
        <dbReference type="ChEBI" id="CHEBI:49883"/>
        <note>4Fe-4S-S-AdoMet</note>
    </ligand>
</feature>
<dbReference type="InterPro" id="IPR034422">
    <property type="entry name" value="HydE/PylB-like"/>
</dbReference>
<dbReference type="InterPro" id="IPR024021">
    <property type="entry name" value="FeFe-hyd_HydE_rSAM"/>
</dbReference>
<feature type="binding site" evidence="8">
    <location>
        <position position="161"/>
    </location>
    <ligand>
        <name>S-adenosyl-L-methionine</name>
        <dbReference type="ChEBI" id="CHEBI:59789"/>
    </ligand>
</feature>
<dbReference type="GO" id="GO:0051539">
    <property type="term" value="F:4 iron, 4 sulfur cluster binding"/>
    <property type="evidence" value="ECO:0007669"/>
    <property type="project" value="UniProtKB-KW"/>
</dbReference>
<organism evidence="10 11">
    <name type="scientific">Anaerosporomusa subterranea</name>
    <dbReference type="NCBI Taxonomy" id="1794912"/>
    <lineage>
        <taxon>Bacteria</taxon>
        <taxon>Bacillati</taxon>
        <taxon>Bacillota</taxon>
        <taxon>Negativicutes</taxon>
        <taxon>Acetonemataceae</taxon>
        <taxon>Anaerosporomusa</taxon>
    </lineage>
</organism>
<evidence type="ECO:0000256" key="2">
    <source>
        <dbReference type="ARBA" id="ARBA00022691"/>
    </source>
</evidence>
<feature type="binding site" evidence="7">
    <location>
        <position position="67"/>
    </location>
    <ligand>
        <name>[4Fe-4S] cluster</name>
        <dbReference type="ChEBI" id="CHEBI:49883"/>
        <note>4Fe-4S-S-AdoMet</note>
    </ligand>
</feature>
<dbReference type="SFLD" id="SFLDF00348">
    <property type="entry name" value="FeFe_hydrogenase_maturase_(Hyd"/>
    <property type="match status" value="1"/>
</dbReference>
<dbReference type="GO" id="GO:0042364">
    <property type="term" value="P:water-soluble vitamin biosynthetic process"/>
    <property type="evidence" value="ECO:0007669"/>
    <property type="project" value="UniProtKB-ARBA"/>
</dbReference>
<dbReference type="OrthoDB" id="9775764at2"/>
<evidence type="ECO:0000313" key="11">
    <source>
        <dbReference type="Proteomes" id="UP000076268"/>
    </source>
</evidence>
<dbReference type="SFLD" id="SFLDG01280">
    <property type="entry name" value="HydE/PylB-like"/>
    <property type="match status" value="1"/>
</dbReference>
<sequence>MTASVDLIARAESAHELTHAEIEQILADDSINDILFAAADRVRDKYVGEEVHLRGLVEFSNICKQNCRYCGLRRDNHDIERFRQTPDEIVHMAEKAAAFGYKTLVLQSGEDEWFTVERMTDIIRRIKALGVAVTVSIGEKTSEDYQAYRQAGADRYLLRIETTDRALYEEHDPGMSFDNRLRCLEDLRALGYEVGTGCLIGLPGQTLSSLADDILFFKKIDADMIGVGPFIPNPDTPLKDAVGGSFTLARKVMSLVRLLLPDSNIPATTAMESLNPQGRMIALQSGANVVMPNVTEGNYRRMYALYPGKICINDTPGHCRNCITGKIQAIGRRVADTQGFRKKAPDR</sequence>
<gene>
    <name evidence="10" type="ORF">AXX12_09805</name>
</gene>
<evidence type="ECO:0000256" key="7">
    <source>
        <dbReference type="PIRSR" id="PIRSR004762-1"/>
    </source>
</evidence>
<dbReference type="SMART" id="SM00729">
    <property type="entry name" value="Elp3"/>
    <property type="match status" value="1"/>
</dbReference>
<dbReference type="Proteomes" id="UP000076268">
    <property type="component" value="Unassembled WGS sequence"/>
</dbReference>
<reference evidence="10 11" key="1">
    <citation type="submission" date="2016-02" db="EMBL/GenBank/DDBJ databases">
        <title>Anaerosporomusa subterraneum gen. nov., sp. nov., a spore-forming obligate anaerobe isolated from saprolite.</title>
        <authorList>
            <person name="Choi J.K."/>
            <person name="Shah M."/>
            <person name="Yee N."/>
        </authorList>
    </citation>
    <scope>NUCLEOTIDE SEQUENCE [LARGE SCALE GENOMIC DNA]</scope>
    <source>
        <strain evidence="10 11">RU4</strain>
    </source>
</reference>
<dbReference type="CDD" id="cd01335">
    <property type="entry name" value="Radical_SAM"/>
    <property type="match status" value="1"/>
</dbReference>
<keyword evidence="11" id="KW-1185">Reference proteome</keyword>
<dbReference type="SFLD" id="SFLDG01082">
    <property type="entry name" value="B12-binding_domain_containing"/>
    <property type="match status" value="1"/>
</dbReference>
<dbReference type="GO" id="GO:0044272">
    <property type="term" value="P:sulfur compound biosynthetic process"/>
    <property type="evidence" value="ECO:0007669"/>
    <property type="project" value="UniProtKB-ARBA"/>
</dbReference>
<evidence type="ECO:0000313" key="10">
    <source>
        <dbReference type="EMBL" id="KYZ76702.1"/>
    </source>
</evidence>
<feature type="domain" description="Radical SAM core" evidence="9">
    <location>
        <begin position="49"/>
        <end position="262"/>
    </location>
</feature>
<dbReference type="GO" id="GO:0016740">
    <property type="term" value="F:transferase activity"/>
    <property type="evidence" value="ECO:0007669"/>
    <property type="project" value="TreeGrafter"/>
</dbReference>
<keyword evidence="1 7" id="KW-0004">4Fe-4S</keyword>
<dbReference type="InterPro" id="IPR013785">
    <property type="entry name" value="Aldolase_TIM"/>
</dbReference>
<evidence type="ECO:0000259" key="9">
    <source>
        <dbReference type="PROSITE" id="PS51918"/>
    </source>
</evidence>
<dbReference type="NCBIfam" id="TIGR03956">
    <property type="entry name" value="rSAM_HydE"/>
    <property type="match status" value="1"/>
</dbReference>
<feature type="binding site" evidence="7">
    <location>
        <position position="63"/>
    </location>
    <ligand>
        <name>[4Fe-4S] cluster</name>
        <dbReference type="ChEBI" id="CHEBI:49883"/>
        <note>4Fe-4S-S-AdoMet</note>
    </ligand>
</feature>
<dbReference type="InterPro" id="IPR007197">
    <property type="entry name" value="rSAM"/>
</dbReference>
<evidence type="ECO:0000256" key="3">
    <source>
        <dbReference type="ARBA" id="ARBA00022723"/>
    </source>
</evidence>
<dbReference type="InterPro" id="IPR058240">
    <property type="entry name" value="rSAM_sf"/>
</dbReference>
<dbReference type="Pfam" id="PF04055">
    <property type="entry name" value="Radical_SAM"/>
    <property type="match status" value="1"/>
</dbReference>
<dbReference type="PANTHER" id="PTHR43726">
    <property type="entry name" value="3-METHYLORNITHINE SYNTHASE"/>
    <property type="match status" value="1"/>
</dbReference>
<evidence type="ECO:0000256" key="1">
    <source>
        <dbReference type="ARBA" id="ARBA00022485"/>
    </source>
</evidence>
<comment type="cofactor">
    <cofactor evidence="7">
        <name>[4Fe-4S] cluster</name>
        <dbReference type="ChEBI" id="CHEBI:49883"/>
    </cofactor>
    <text evidence="7">Binds 1 [4Fe-4S] cluster. The cluster is coordinated with 3 cysteines and an exchangeable S-adenosyl-L-methionine.</text>
</comment>
<evidence type="ECO:0000256" key="4">
    <source>
        <dbReference type="ARBA" id="ARBA00023004"/>
    </source>
</evidence>
<evidence type="ECO:0000256" key="8">
    <source>
        <dbReference type="PIRSR" id="PIRSR004762-2"/>
    </source>
</evidence>
<evidence type="ECO:0000256" key="5">
    <source>
        <dbReference type="ARBA" id="ARBA00023014"/>
    </source>
</evidence>
<dbReference type="SMART" id="SM00876">
    <property type="entry name" value="BATS"/>
    <property type="match status" value="1"/>
</dbReference>
<dbReference type="STRING" id="1794912.AXX12_09805"/>
<feature type="binding site" evidence="8">
    <location>
        <position position="180"/>
    </location>
    <ligand>
        <name>S-adenosyl-L-methionine</name>
        <dbReference type="ChEBI" id="CHEBI:59789"/>
    </ligand>
</feature>
<keyword evidence="5 7" id="KW-0411">Iron-sulfur</keyword>
<evidence type="ECO:0000256" key="6">
    <source>
        <dbReference type="ARBA" id="ARBA00034078"/>
    </source>
</evidence>
<dbReference type="PROSITE" id="PS51918">
    <property type="entry name" value="RADICAL_SAM"/>
    <property type="match status" value="1"/>
</dbReference>
<dbReference type="InterPro" id="IPR010722">
    <property type="entry name" value="BATS_dom"/>
</dbReference>
<accession>A0A154BRW3</accession>
<dbReference type="EMBL" id="LSGP01000017">
    <property type="protein sequence ID" value="KYZ76702.1"/>
    <property type="molecule type" value="Genomic_DNA"/>
</dbReference>
<dbReference type="PIRSF" id="PIRSF004762">
    <property type="entry name" value="CHP00423"/>
    <property type="match status" value="1"/>
</dbReference>
<dbReference type="SFLD" id="SFLDS00029">
    <property type="entry name" value="Radical_SAM"/>
    <property type="match status" value="1"/>
</dbReference>
<comment type="caution">
    <text evidence="10">The sequence shown here is derived from an EMBL/GenBank/DDBJ whole genome shotgun (WGS) entry which is preliminary data.</text>
</comment>
<dbReference type="PANTHER" id="PTHR43726:SF1">
    <property type="entry name" value="BIOTIN SYNTHASE"/>
    <property type="match status" value="1"/>
</dbReference>
<dbReference type="SFLD" id="SFLDG01060">
    <property type="entry name" value="BATS_domain_containing"/>
    <property type="match status" value="1"/>
</dbReference>
<comment type="cofactor">
    <cofactor evidence="6">
        <name>[2Fe-2S] cluster</name>
        <dbReference type="ChEBI" id="CHEBI:190135"/>
    </cofactor>
</comment>
<keyword evidence="2 7" id="KW-0949">S-adenosyl-L-methionine</keyword>
<keyword evidence="3" id="KW-0479">Metal-binding</keyword>
<dbReference type="RefSeq" id="WP_066242618.1">
    <property type="nucleotide sequence ID" value="NZ_LSGP01000017.1"/>
</dbReference>
<keyword evidence="4 7" id="KW-0408">Iron</keyword>
<protein>
    <submittedName>
        <fullName evidence="10">[FeFe] hydrogenase H-cluster radical SAM maturase HydE</fullName>
    </submittedName>
</protein>
<name>A0A154BRW3_ANASB</name>
<dbReference type="GO" id="GO:0046872">
    <property type="term" value="F:metal ion binding"/>
    <property type="evidence" value="ECO:0007669"/>
    <property type="project" value="UniProtKB-KW"/>
</dbReference>
<proteinExistence type="predicted"/>
<dbReference type="InterPro" id="IPR006638">
    <property type="entry name" value="Elp3/MiaA/NifB-like_rSAM"/>
</dbReference>
<dbReference type="SUPFAM" id="SSF102114">
    <property type="entry name" value="Radical SAM enzymes"/>
    <property type="match status" value="1"/>
</dbReference>